<evidence type="ECO:0000256" key="7">
    <source>
        <dbReference type="PIRSR" id="PIRSR038994-2"/>
    </source>
</evidence>
<feature type="binding site" evidence="7">
    <location>
        <position position="150"/>
    </location>
    <ligand>
        <name>substrate</name>
    </ligand>
</feature>
<dbReference type="SUPFAM" id="SSF51556">
    <property type="entry name" value="Metallo-dependent hydrolases"/>
    <property type="match status" value="1"/>
</dbReference>
<organism evidence="10 11">
    <name type="scientific">Bradyrhizobium erythrophlei</name>
    <dbReference type="NCBI Taxonomy" id="1437360"/>
    <lineage>
        <taxon>Bacteria</taxon>
        <taxon>Pseudomonadati</taxon>
        <taxon>Pseudomonadota</taxon>
        <taxon>Alphaproteobacteria</taxon>
        <taxon>Hyphomicrobiales</taxon>
        <taxon>Nitrobacteraceae</taxon>
        <taxon>Bradyrhizobium</taxon>
    </lineage>
</organism>
<dbReference type="InterPro" id="IPR006680">
    <property type="entry name" value="Amidohydro-rel"/>
</dbReference>
<dbReference type="Pfam" id="PF01979">
    <property type="entry name" value="Amidohydro_1"/>
    <property type="match status" value="1"/>
</dbReference>
<accession>A0A1M5SQF0</accession>
<proteinExistence type="inferred from homology"/>
<evidence type="ECO:0000259" key="9">
    <source>
        <dbReference type="Pfam" id="PF01979"/>
    </source>
</evidence>
<dbReference type="InterPro" id="IPR011059">
    <property type="entry name" value="Metal-dep_hydrolase_composite"/>
</dbReference>
<dbReference type="PIRSF" id="PIRSF038994">
    <property type="entry name" value="NagA"/>
    <property type="match status" value="1"/>
</dbReference>
<feature type="binding site" evidence="7">
    <location>
        <begin position="228"/>
        <end position="229"/>
    </location>
    <ligand>
        <name>substrate</name>
    </ligand>
</feature>
<keyword evidence="3 5" id="KW-0378">Hydrolase</keyword>
<evidence type="ECO:0000313" key="10">
    <source>
        <dbReference type="EMBL" id="SHH40660.1"/>
    </source>
</evidence>
<sequence length="390" mass="41269">MGLEPAEHAQTHQSAISADRIFDGYRWHNNAVILIDRGVVQCIAPRDQTSGDWRTEVMPPGTMLAPGFIDLQVNGGGGILLNDEPTPDAMCAIARAHRRYGTTSCLPTLISDTRVKATAAIAAAKLLAGTDGILGLHLEGPFISRLRPGIHRGDCILSATRDDLDWLGELSTVGSSMVTLAPECVPAGFVKTLASSGIRVSVGHSEATPDTLIRAIDEGLSGVTHLFNAMPPMNAREPGIVGVALTDERLTAGIILDGIHVDPLVVRAVFSSKNRSNIALVSDAMPTVGTEQDHFELMGRQIQLRHGRLVSENGTLAGAHLDMASAVKNAVTLVGTSLDDALRAASLVPARFLGIEHHRGRLSAGARADIVALTTNLDVLTTWLAGKRAK</sequence>
<evidence type="ECO:0000256" key="2">
    <source>
        <dbReference type="ARBA" id="ARBA00022723"/>
    </source>
</evidence>
<comment type="cofactor">
    <cofactor evidence="8">
        <name>a divalent metal cation</name>
        <dbReference type="ChEBI" id="CHEBI:60240"/>
    </cofactor>
    <text evidence="8">Binds 1 divalent metal cation per subunit.</text>
</comment>
<feature type="binding site" evidence="8">
    <location>
        <position position="139"/>
    </location>
    <ligand>
        <name>Zn(2+)</name>
        <dbReference type="ChEBI" id="CHEBI:29105"/>
    </ligand>
</feature>
<evidence type="ECO:0000256" key="3">
    <source>
        <dbReference type="ARBA" id="ARBA00022801"/>
    </source>
</evidence>
<gene>
    <name evidence="10" type="ORF">SAMN05444169_7289</name>
</gene>
<dbReference type="GO" id="GO:0008448">
    <property type="term" value="F:N-acetylglucosamine-6-phosphate deacetylase activity"/>
    <property type="evidence" value="ECO:0007669"/>
    <property type="project" value="InterPro"/>
</dbReference>
<protein>
    <submittedName>
        <fullName evidence="10">N-acetylglucosamine 6-phosphate deacetylase</fullName>
    </submittedName>
</protein>
<evidence type="ECO:0000256" key="6">
    <source>
        <dbReference type="PIRSR" id="PIRSR038994-1"/>
    </source>
</evidence>
<dbReference type="AlphaFoldDB" id="A0A1M5SQF0"/>
<feature type="binding site" evidence="7">
    <location>
        <position position="236"/>
    </location>
    <ligand>
        <name>substrate</name>
    </ligand>
</feature>
<dbReference type="RefSeq" id="WP_079570403.1">
    <property type="nucleotide sequence ID" value="NZ_LT670818.1"/>
</dbReference>
<dbReference type="Proteomes" id="UP000190675">
    <property type="component" value="Chromosome I"/>
</dbReference>
<dbReference type="PANTHER" id="PTHR11113:SF14">
    <property type="entry name" value="N-ACETYLGLUCOSAMINE-6-PHOSPHATE DEACETYLASE"/>
    <property type="match status" value="1"/>
</dbReference>
<evidence type="ECO:0000256" key="5">
    <source>
        <dbReference type="PIRNR" id="PIRNR038994"/>
    </source>
</evidence>
<feature type="domain" description="Amidohydrolase-related" evidence="9">
    <location>
        <begin position="63"/>
        <end position="387"/>
    </location>
</feature>
<feature type="binding site" evidence="8">
    <location>
        <position position="204"/>
    </location>
    <ligand>
        <name>Zn(2+)</name>
        <dbReference type="ChEBI" id="CHEBI:29105"/>
    </ligand>
</feature>
<feature type="binding site" evidence="8">
    <location>
        <position position="225"/>
    </location>
    <ligand>
        <name>Zn(2+)</name>
        <dbReference type="ChEBI" id="CHEBI:29105"/>
    </ligand>
</feature>
<name>A0A1M5SQF0_9BRAD</name>
<dbReference type="InterPro" id="IPR032466">
    <property type="entry name" value="Metal_Hydrolase"/>
</dbReference>
<dbReference type="GO" id="GO:0006046">
    <property type="term" value="P:N-acetylglucosamine catabolic process"/>
    <property type="evidence" value="ECO:0007669"/>
    <property type="project" value="TreeGrafter"/>
</dbReference>
<dbReference type="GO" id="GO:0046872">
    <property type="term" value="F:metal ion binding"/>
    <property type="evidence" value="ECO:0007669"/>
    <property type="project" value="UniProtKB-KW"/>
</dbReference>
<dbReference type="SUPFAM" id="SSF51338">
    <property type="entry name" value="Composite domain of metallo-dependent hydrolases"/>
    <property type="match status" value="1"/>
</dbReference>
<comment type="similarity">
    <text evidence="1 5">Belongs to the metallo-dependent hydrolases superfamily. NagA family.</text>
</comment>
<evidence type="ECO:0000313" key="11">
    <source>
        <dbReference type="Proteomes" id="UP000190675"/>
    </source>
</evidence>
<keyword evidence="2 8" id="KW-0479">Metal-binding</keyword>
<evidence type="ECO:0000256" key="4">
    <source>
        <dbReference type="ARBA" id="ARBA00023277"/>
    </source>
</evidence>
<feature type="binding site" evidence="7">
    <location>
        <position position="260"/>
    </location>
    <ligand>
        <name>substrate</name>
    </ligand>
</feature>
<keyword evidence="4 5" id="KW-0119">Carbohydrate metabolism</keyword>
<feature type="binding site" evidence="7">
    <location>
        <begin position="316"/>
        <end position="318"/>
    </location>
    <ligand>
        <name>substrate</name>
    </ligand>
</feature>
<evidence type="ECO:0000256" key="8">
    <source>
        <dbReference type="PIRSR" id="PIRSR038994-3"/>
    </source>
</evidence>
<dbReference type="PANTHER" id="PTHR11113">
    <property type="entry name" value="N-ACETYLGLUCOSAMINE-6-PHOSPHATE DEACETYLASE"/>
    <property type="match status" value="1"/>
</dbReference>
<reference evidence="10 11" key="1">
    <citation type="submission" date="2016-11" db="EMBL/GenBank/DDBJ databases">
        <authorList>
            <person name="Jaros S."/>
            <person name="Januszkiewicz K."/>
            <person name="Wedrychowicz H."/>
        </authorList>
    </citation>
    <scope>NUCLEOTIDE SEQUENCE [LARGE SCALE GENOMIC DNA]</scope>
    <source>
        <strain evidence="10 11">GAS242</strain>
    </source>
</reference>
<evidence type="ECO:0000256" key="1">
    <source>
        <dbReference type="ARBA" id="ARBA00010716"/>
    </source>
</evidence>
<dbReference type="EMBL" id="LT670818">
    <property type="protein sequence ID" value="SHH40660.1"/>
    <property type="molecule type" value="Genomic_DNA"/>
</dbReference>
<dbReference type="InterPro" id="IPR003764">
    <property type="entry name" value="GlcNAc_6-P_deAcase"/>
</dbReference>
<dbReference type="NCBIfam" id="TIGR00221">
    <property type="entry name" value="nagA"/>
    <property type="match status" value="1"/>
</dbReference>
<dbReference type="Gene3D" id="2.30.40.10">
    <property type="entry name" value="Urease, subunit C, domain 1"/>
    <property type="match status" value="1"/>
</dbReference>
<dbReference type="OrthoDB" id="9776488at2"/>
<feature type="active site" description="Proton donor/acceptor" evidence="6">
    <location>
        <position position="283"/>
    </location>
</feature>
<dbReference type="Gene3D" id="3.20.20.140">
    <property type="entry name" value="Metal-dependent hydrolases"/>
    <property type="match status" value="1"/>
</dbReference>